<sequence length="41" mass="4940">MSLTAERRFFVFIDREKLESGDRMATPWRRSFFEQDSLAVI</sequence>
<protein>
    <submittedName>
        <fullName evidence="1">Uncharacterized protein</fullName>
    </submittedName>
</protein>
<dbReference type="AlphaFoldDB" id="F4MYD9"/>
<reference evidence="1" key="1">
    <citation type="journal article" date="2011" name="BMC Genomics">
        <title>Shotgun sequencing of Yersinia enterocolitica strain W22703 (biotype 2, serotype O:9): genomic evidence for oscillation between invertebrates and mammals.</title>
        <authorList>
            <person name="Fuchs T.M."/>
            <person name="Brandt K."/>
            <person name="Starke M."/>
            <person name="Rattei T."/>
        </authorList>
    </citation>
    <scope>NUCLEOTIDE SEQUENCE</scope>
</reference>
<dbReference type="EMBL" id="FR718551">
    <property type="protein sequence ID" value="CBX70847.1"/>
    <property type="molecule type" value="Genomic_DNA"/>
</dbReference>
<accession>F4MYD9</accession>
<gene>
    <name evidence="1" type="ORF">YEW_LK48430</name>
</gene>
<organism evidence="1">
    <name type="scientific">Yersinia enterocolitica W22703</name>
    <dbReference type="NCBI Taxonomy" id="913028"/>
    <lineage>
        <taxon>Bacteria</taxon>
        <taxon>Pseudomonadati</taxon>
        <taxon>Pseudomonadota</taxon>
        <taxon>Gammaproteobacteria</taxon>
        <taxon>Enterobacterales</taxon>
        <taxon>Yersiniaceae</taxon>
        <taxon>Yersinia</taxon>
    </lineage>
</organism>
<proteinExistence type="predicted"/>
<evidence type="ECO:0000313" key="1">
    <source>
        <dbReference type="EMBL" id="CBX70847.1"/>
    </source>
</evidence>
<name>F4MYD9_YEREN</name>